<dbReference type="PANTHER" id="PTHR43343:SF3">
    <property type="entry name" value="PROTEASE DO-LIKE 8, CHLOROPLASTIC"/>
    <property type="match status" value="1"/>
</dbReference>
<evidence type="ECO:0000313" key="4">
    <source>
        <dbReference type="EMBL" id="AWK70574.1"/>
    </source>
</evidence>
<keyword evidence="5" id="KW-1185">Reference proteome</keyword>
<dbReference type="Pfam" id="PF13180">
    <property type="entry name" value="PDZ_2"/>
    <property type="match status" value="1"/>
</dbReference>
<evidence type="ECO:0000313" key="5">
    <source>
        <dbReference type="Proteomes" id="UP000245711"/>
    </source>
</evidence>
<keyword evidence="1 4" id="KW-0645">Protease</keyword>
<reference evidence="4 5" key="1">
    <citation type="submission" date="2017-05" db="EMBL/GenBank/DDBJ databases">
        <title>Isolation of Rhodococcus sp. S2-17 biodegrading of BP-3.</title>
        <authorList>
            <person name="Lee Y."/>
            <person name="Kim K.H."/>
            <person name="Chun B.H."/>
            <person name="Jung H.S."/>
            <person name="Jeon C.O."/>
        </authorList>
    </citation>
    <scope>NUCLEOTIDE SEQUENCE [LARGE SCALE GENOMIC DNA]</scope>
    <source>
        <strain evidence="4 5">S2-17</strain>
    </source>
</reference>
<dbReference type="InterPro" id="IPR033116">
    <property type="entry name" value="TRYPSIN_SER"/>
</dbReference>
<name>A0A2S2BPS4_9NOCA</name>
<dbReference type="Proteomes" id="UP000245711">
    <property type="component" value="Chromosome"/>
</dbReference>
<dbReference type="Gene3D" id="2.40.10.120">
    <property type="match status" value="1"/>
</dbReference>
<dbReference type="EMBL" id="CP021354">
    <property type="protein sequence ID" value="AWK70574.1"/>
    <property type="molecule type" value="Genomic_DNA"/>
</dbReference>
<dbReference type="SUPFAM" id="SSF50156">
    <property type="entry name" value="PDZ domain-like"/>
    <property type="match status" value="1"/>
</dbReference>
<dbReference type="InterPro" id="IPR051201">
    <property type="entry name" value="Chloro_Bact_Ser_Proteases"/>
</dbReference>
<dbReference type="OrthoDB" id="73775at2"/>
<dbReference type="SUPFAM" id="SSF50494">
    <property type="entry name" value="Trypsin-like serine proteases"/>
    <property type="match status" value="1"/>
</dbReference>
<accession>A0A2S2BPS4</accession>
<dbReference type="Pfam" id="PF13365">
    <property type="entry name" value="Trypsin_2"/>
    <property type="match status" value="1"/>
</dbReference>
<dbReference type="KEGG" id="roz:CBI38_02320"/>
<keyword evidence="2" id="KW-0378">Hydrolase</keyword>
<dbReference type="PRINTS" id="PR00834">
    <property type="entry name" value="PROTEASES2C"/>
</dbReference>
<dbReference type="GO" id="GO:0004252">
    <property type="term" value="F:serine-type endopeptidase activity"/>
    <property type="evidence" value="ECO:0007669"/>
    <property type="project" value="InterPro"/>
</dbReference>
<evidence type="ECO:0000256" key="2">
    <source>
        <dbReference type="ARBA" id="ARBA00022801"/>
    </source>
</evidence>
<dbReference type="AlphaFoldDB" id="A0A2S2BPS4"/>
<dbReference type="InterPro" id="IPR009003">
    <property type="entry name" value="Peptidase_S1_PA"/>
</dbReference>
<dbReference type="InterPro" id="IPR001940">
    <property type="entry name" value="Peptidase_S1C"/>
</dbReference>
<evidence type="ECO:0000256" key="1">
    <source>
        <dbReference type="ARBA" id="ARBA00022670"/>
    </source>
</evidence>
<dbReference type="RefSeq" id="WP_109326064.1">
    <property type="nucleotide sequence ID" value="NZ_CP021354.1"/>
</dbReference>
<dbReference type="PANTHER" id="PTHR43343">
    <property type="entry name" value="PEPTIDASE S12"/>
    <property type="match status" value="1"/>
</dbReference>
<dbReference type="InterPro" id="IPR001478">
    <property type="entry name" value="PDZ"/>
</dbReference>
<dbReference type="Gene3D" id="2.30.42.10">
    <property type="match status" value="1"/>
</dbReference>
<gene>
    <name evidence="4" type="ORF">CBI38_02320</name>
</gene>
<dbReference type="PROSITE" id="PS00135">
    <property type="entry name" value="TRYPSIN_SER"/>
    <property type="match status" value="1"/>
</dbReference>
<evidence type="ECO:0000259" key="3">
    <source>
        <dbReference type="Pfam" id="PF13180"/>
    </source>
</evidence>
<proteinExistence type="predicted"/>
<dbReference type="GO" id="GO:0006508">
    <property type="term" value="P:proteolysis"/>
    <property type="evidence" value="ECO:0007669"/>
    <property type="project" value="UniProtKB-KW"/>
</dbReference>
<dbReference type="InterPro" id="IPR036034">
    <property type="entry name" value="PDZ_sf"/>
</dbReference>
<sequence>MPSSRTTSVVAVAVAVVGGVLLNPLPVREAGVPTVSVAQPAAPAPPPPVVLTPEEIEARVVPVIVTLVADSGLVDTAGTGIVLTPDGVVLTNHHVIDGALDISAVTLADGADYVVDVLGYDSSRDIAVLQLQGADSLPTATLATSPATRIGDPVTAVGNAEGNGYPVAARGFVTDVGQSITARSSTDGSRNRLSGLIEVDAAVRPGDSGGPLVDATATVIGVNTAGNADSDPSTPPPAQPRSYAVPITTAMAVVDQVRAGRTSSTVHLGDTALLGINVTNNERGAEVLWVGIGTPADDAGLEIGSIITDFDGAPVRSSTELSERMNTKHPGDTVSVVWLDDRGQSQAATIVLDEGPPR</sequence>
<organism evidence="4 5">
    <name type="scientific">Rhodococcus oxybenzonivorans</name>
    <dbReference type="NCBI Taxonomy" id="1990687"/>
    <lineage>
        <taxon>Bacteria</taxon>
        <taxon>Bacillati</taxon>
        <taxon>Actinomycetota</taxon>
        <taxon>Actinomycetes</taxon>
        <taxon>Mycobacteriales</taxon>
        <taxon>Nocardiaceae</taxon>
        <taxon>Rhodococcus</taxon>
    </lineage>
</organism>
<feature type="domain" description="PDZ" evidence="3">
    <location>
        <begin position="273"/>
        <end position="337"/>
    </location>
</feature>
<protein>
    <submittedName>
        <fullName evidence="4">Serine protease</fullName>
    </submittedName>
</protein>